<evidence type="ECO:0000256" key="7">
    <source>
        <dbReference type="SAM" id="MobiDB-lite"/>
    </source>
</evidence>
<feature type="compositionally biased region" description="Polar residues" evidence="7">
    <location>
        <begin position="591"/>
        <end position="604"/>
    </location>
</feature>
<evidence type="ECO:0000256" key="5">
    <source>
        <dbReference type="ARBA" id="ARBA00023242"/>
    </source>
</evidence>
<reference evidence="9 10" key="1">
    <citation type="submission" date="2016-12" db="EMBL/GenBank/DDBJ databases">
        <title>The genomes of Aspergillus section Nigri reveals drivers in fungal speciation.</title>
        <authorList>
            <consortium name="DOE Joint Genome Institute"/>
            <person name="Vesth T.C."/>
            <person name="Nybo J."/>
            <person name="Theobald S."/>
            <person name="Brandl J."/>
            <person name="Frisvad J.C."/>
            <person name="Nielsen K.F."/>
            <person name="Lyhne E.K."/>
            <person name="Kogle M.E."/>
            <person name="Kuo A."/>
            <person name="Riley R."/>
            <person name="Clum A."/>
            <person name="Nolan M."/>
            <person name="Lipzen A."/>
            <person name="Salamov A."/>
            <person name="Henrissat B."/>
            <person name="Wiebenga A."/>
            <person name="De Vries R.P."/>
            <person name="Grigoriev I.V."/>
            <person name="Mortensen U.H."/>
            <person name="Andersen M.R."/>
            <person name="Baker S.E."/>
        </authorList>
    </citation>
    <scope>NUCLEOTIDE SEQUENCE [LARGE SCALE GENOMIC DNA]</scope>
    <source>
        <strain evidence="9 10">IBT 23096</strain>
    </source>
</reference>
<comment type="subcellular location">
    <subcellularLocation>
        <location evidence="1">Nucleus</location>
    </subcellularLocation>
</comment>
<dbReference type="AlphaFoldDB" id="A0A2I2GJ86"/>
<keyword evidence="5" id="KW-0539">Nucleus</keyword>
<dbReference type="STRING" id="1392250.A0A2I2GJ86"/>
<dbReference type="GO" id="GO:0005634">
    <property type="term" value="C:nucleus"/>
    <property type="evidence" value="ECO:0007669"/>
    <property type="project" value="UniProtKB-SubCell"/>
</dbReference>
<dbReference type="GeneID" id="36555220"/>
<keyword evidence="4" id="KW-0804">Transcription</keyword>
<dbReference type="Pfam" id="PF25416">
    <property type="entry name" value="GRHL1_C"/>
    <property type="match status" value="1"/>
</dbReference>
<dbReference type="PANTHER" id="PTHR11037">
    <property type="entry name" value="TRANSCRIPTION FACTOR CP2"/>
    <property type="match status" value="1"/>
</dbReference>
<dbReference type="OrthoDB" id="7680836at2759"/>
<keyword evidence="10" id="KW-1185">Reference proteome</keyword>
<evidence type="ECO:0000313" key="9">
    <source>
        <dbReference type="EMBL" id="PLB52897.1"/>
    </source>
</evidence>
<dbReference type="PROSITE" id="PS51968">
    <property type="entry name" value="GRH_CP2_DB"/>
    <property type="match status" value="1"/>
</dbReference>
<keyword evidence="6" id="KW-0175">Coiled coil</keyword>
<keyword evidence="3" id="KW-0238">DNA-binding</keyword>
<dbReference type="PANTHER" id="PTHR11037:SF20">
    <property type="entry name" value="PROTEIN GRAINYHEAD"/>
    <property type="match status" value="1"/>
</dbReference>
<name>A0A2I2GJ86_9EURO</name>
<dbReference type="InterPro" id="IPR040167">
    <property type="entry name" value="TF_CP2-like"/>
</dbReference>
<feature type="region of interest" description="Disordered" evidence="7">
    <location>
        <begin position="525"/>
        <end position="568"/>
    </location>
</feature>
<dbReference type="VEuPathDB" id="FungiDB:P170DRAFT_423704"/>
<evidence type="ECO:0000256" key="2">
    <source>
        <dbReference type="ARBA" id="ARBA00023015"/>
    </source>
</evidence>
<dbReference type="RefSeq" id="XP_024708199.1">
    <property type="nucleotide sequence ID" value="XM_024847521.1"/>
</dbReference>
<feature type="region of interest" description="Disordered" evidence="7">
    <location>
        <begin position="591"/>
        <end position="612"/>
    </location>
</feature>
<keyword evidence="2" id="KW-0805">Transcription regulation</keyword>
<evidence type="ECO:0000256" key="1">
    <source>
        <dbReference type="ARBA" id="ARBA00004123"/>
    </source>
</evidence>
<evidence type="ECO:0000256" key="3">
    <source>
        <dbReference type="ARBA" id="ARBA00023125"/>
    </source>
</evidence>
<feature type="region of interest" description="Disordered" evidence="7">
    <location>
        <begin position="458"/>
        <end position="496"/>
    </location>
</feature>
<accession>A0A2I2GJ86</accession>
<dbReference type="InterPro" id="IPR057520">
    <property type="entry name" value="GRHL1/CP2_C"/>
</dbReference>
<feature type="region of interest" description="Disordered" evidence="7">
    <location>
        <begin position="43"/>
        <end position="69"/>
    </location>
</feature>
<feature type="compositionally biased region" description="Polar residues" evidence="7">
    <location>
        <begin position="57"/>
        <end position="68"/>
    </location>
</feature>
<feature type="coiled-coil region" evidence="6">
    <location>
        <begin position="425"/>
        <end position="452"/>
    </location>
</feature>
<dbReference type="EMBL" id="MSFO01000002">
    <property type="protein sequence ID" value="PLB52897.1"/>
    <property type="molecule type" value="Genomic_DNA"/>
</dbReference>
<dbReference type="Proteomes" id="UP000234275">
    <property type="component" value="Unassembled WGS sequence"/>
</dbReference>
<evidence type="ECO:0000256" key="4">
    <source>
        <dbReference type="ARBA" id="ARBA00023163"/>
    </source>
</evidence>
<gene>
    <name evidence="9" type="ORF">P170DRAFT_423704</name>
</gene>
<feature type="domain" description="Grh/CP2 DB" evidence="8">
    <location>
        <begin position="226"/>
        <end position="479"/>
    </location>
</feature>
<sequence>MFNNRQNAQKPGSEFIERFQKSFPNVLSSQHHRNVASLGQVPAAPITPNRAGMENDGTLQGSHGSQGSHDIRFAPSFVDPNALSFMNSMSQQTGYYTPNSGGLGTVFHNQAGDLHTPNLGLNLMSPLSLGHQMTGTNLSTDGSSMGLDPFNQQYMSQHYHNPQTFAPQPTFAPGALVHRDSGYDAMDDSVDELSLNDMELQANASSQLVGSTLPSSGQLDPETPGEKFRYHVTLRAPTAMVKDHNEIPVSYLNKGQAYSLSVGDTNPPPQTAQPVKYRTFVRVSFQDKEQRSKPAACWQLWKEGRGSSEAHQRGGKLQAVEYVDPIQGGIEDQKNRQIQLESSSFDGFCVTWTANPATGNPDCAISVRFNFLSTDFSHSKGVKGIPVRLCAKTEIVSPEETELGSNTESEVCFCKVKLFRDHGAERKLSNDIAHVKKSIEKLRQQIAQAEMGAGNYGKRKRVNGSISLKGSDARPSKITKHRRTWSMGSQDGPDRMSMEDDLHVKLALMQEMFTSTRPVSILSLRGDEQDDPDLFPVQLSDARGTSKKEKMGSHFSGDGLSSQNLSPLSSSISLNSPFTSTNLQQFAFDSSGSRGSVGTFQESSDSSDDKSVLRHPVKIQRNNTSDSNVSLGYIEAVDIDPAYRPPAECPPKPIACFYVRFPRNDKHQDDYYRAVYLTELTVRDLMEKISLKQQIDPRRIVRILLVKENGLRIMVDDDVVRELPDGQDMIAEISDTSVFNATPVAGNEESSNLGVEVKLRY</sequence>
<dbReference type="Pfam" id="PF04516">
    <property type="entry name" value="CP2"/>
    <property type="match status" value="1"/>
</dbReference>
<evidence type="ECO:0000313" key="10">
    <source>
        <dbReference type="Proteomes" id="UP000234275"/>
    </source>
</evidence>
<evidence type="ECO:0000259" key="8">
    <source>
        <dbReference type="PROSITE" id="PS51968"/>
    </source>
</evidence>
<comment type="caution">
    <text evidence="9">The sequence shown here is derived from an EMBL/GenBank/DDBJ whole genome shotgun (WGS) entry which is preliminary data.</text>
</comment>
<protein>
    <recommendedName>
        <fullName evidence="8">Grh/CP2 DB domain-containing protein</fullName>
    </recommendedName>
</protein>
<organism evidence="9 10">
    <name type="scientific">Aspergillus steynii IBT 23096</name>
    <dbReference type="NCBI Taxonomy" id="1392250"/>
    <lineage>
        <taxon>Eukaryota</taxon>
        <taxon>Fungi</taxon>
        <taxon>Dikarya</taxon>
        <taxon>Ascomycota</taxon>
        <taxon>Pezizomycotina</taxon>
        <taxon>Eurotiomycetes</taxon>
        <taxon>Eurotiomycetidae</taxon>
        <taxon>Eurotiales</taxon>
        <taxon>Aspergillaceae</taxon>
        <taxon>Aspergillus</taxon>
        <taxon>Aspergillus subgen. Circumdati</taxon>
    </lineage>
</organism>
<proteinExistence type="predicted"/>
<evidence type="ECO:0000256" key="6">
    <source>
        <dbReference type="SAM" id="Coils"/>
    </source>
</evidence>
<dbReference type="InterPro" id="IPR007604">
    <property type="entry name" value="CP2"/>
</dbReference>
<dbReference type="GO" id="GO:0000978">
    <property type="term" value="F:RNA polymerase II cis-regulatory region sequence-specific DNA binding"/>
    <property type="evidence" value="ECO:0007669"/>
    <property type="project" value="TreeGrafter"/>
</dbReference>
<dbReference type="GO" id="GO:0001228">
    <property type="term" value="F:DNA-binding transcription activator activity, RNA polymerase II-specific"/>
    <property type="evidence" value="ECO:0007669"/>
    <property type="project" value="TreeGrafter"/>
</dbReference>